<comment type="similarity">
    <text evidence="2 6">Belongs to the SURF1 family.</text>
</comment>
<name>A0ABW5CMP7_9HYPH</name>
<dbReference type="EMBL" id="JBHUIJ010000019">
    <property type="protein sequence ID" value="MFD2238599.1"/>
    <property type="molecule type" value="Genomic_DNA"/>
</dbReference>
<comment type="caution">
    <text evidence="7">The sequence shown here is derived from an EMBL/GenBank/DDBJ whole genome shotgun (WGS) entry which is preliminary data.</text>
</comment>
<dbReference type="InterPro" id="IPR045214">
    <property type="entry name" value="Surf1/Surf4"/>
</dbReference>
<evidence type="ECO:0000256" key="1">
    <source>
        <dbReference type="ARBA" id="ARBA00004370"/>
    </source>
</evidence>
<keyword evidence="6" id="KW-1003">Cell membrane</keyword>
<evidence type="ECO:0000256" key="5">
    <source>
        <dbReference type="ARBA" id="ARBA00023136"/>
    </source>
</evidence>
<accession>A0ABW5CMP7</accession>
<dbReference type="CDD" id="cd06662">
    <property type="entry name" value="SURF1"/>
    <property type="match status" value="1"/>
</dbReference>
<evidence type="ECO:0000256" key="2">
    <source>
        <dbReference type="ARBA" id="ARBA00007165"/>
    </source>
</evidence>
<dbReference type="Pfam" id="PF02104">
    <property type="entry name" value="SURF1"/>
    <property type="match status" value="1"/>
</dbReference>
<comment type="subcellular location">
    <subcellularLocation>
        <location evidence="6">Cell membrane</location>
        <topology evidence="6">Multi-pass membrane protein</topology>
    </subcellularLocation>
    <subcellularLocation>
        <location evidence="1">Membrane</location>
    </subcellularLocation>
</comment>
<dbReference type="InterPro" id="IPR002994">
    <property type="entry name" value="Surf1/Shy1"/>
</dbReference>
<evidence type="ECO:0000256" key="3">
    <source>
        <dbReference type="ARBA" id="ARBA00022692"/>
    </source>
</evidence>
<keyword evidence="8" id="KW-1185">Reference proteome</keyword>
<dbReference type="Proteomes" id="UP001597371">
    <property type="component" value="Unassembled WGS sequence"/>
</dbReference>
<dbReference type="PROSITE" id="PS50895">
    <property type="entry name" value="SURF1"/>
    <property type="match status" value="1"/>
</dbReference>
<feature type="transmembrane region" description="Helical" evidence="6">
    <location>
        <begin position="229"/>
        <end position="248"/>
    </location>
</feature>
<sequence>MGESEPLAERAPMARGRYWAALILGALGLAVLVNLGLWQVDRLAWKEAIVARIDSRIHAQPIDLARAIAIADETGDIDYMPVSARGRFLHGGERYYLSTREGEAGWNVYTPLVVEGAQAAIMVNRGFVPYARRDPATRAEGQVAGEVDLVGLAREAPAEKPASFLPDNDPAGNNFYWRGLADMSAGLDLPEGVRLLPFFLDAGPGEAPGGYPVGGATVVDISNNHLQYAITWFALAVILAGMLAILIVSQARRRA</sequence>
<dbReference type="RefSeq" id="WP_209736610.1">
    <property type="nucleotide sequence ID" value="NZ_CP072611.1"/>
</dbReference>
<gene>
    <name evidence="7" type="ORF">ACFSKQ_14175</name>
</gene>
<dbReference type="PANTHER" id="PTHR23427:SF2">
    <property type="entry name" value="SURFEIT LOCUS PROTEIN 1"/>
    <property type="match status" value="1"/>
</dbReference>
<keyword evidence="4 6" id="KW-1133">Transmembrane helix</keyword>
<protein>
    <recommendedName>
        <fullName evidence="6">SURF1-like protein</fullName>
    </recommendedName>
</protein>
<evidence type="ECO:0000313" key="7">
    <source>
        <dbReference type="EMBL" id="MFD2238599.1"/>
    </source>
</evidence>
<dbReference type="PANTHER" id="PTHR23427">
    <property type="entry name" value="SURFEIT LOCUS PROTEIN"/>
    <property type="match status" value="1"/>
</dbReference>
<evidence type="ECO:0000256" key="6">
    <source>
        <dbReference type="RuleBase" id="RU363076"/>
    </source>
</evidence>
<evidence type="ECO:0000256" key="4">
    <source>
        <dbReference type="ARBA" id="ARBA00022989"/>
    </source>
</evidence>
<keyword evidence="5 6" id="KW-0472">Membrane</keyword>
<evidence type="ECO:0000313" key="8">
    <source>
        <dbReference type="Proteomes" id="UP001597371"/>
    </source>
</evidence>
<feature type="transmembrane region" description="Helical" evidence="6">
    <location>
        <begin position="18"/>
        <end position="38"/>
    </location>
</feature>
<proteinExistence type="inferred from homology"/>
<reference evidence="8" key="1">
    <citation type="journal article" date="2019" name="Int. J. Syst. Evol. Microbiol.">
        <title>The Global Catalogue of Microorganisms (GCM) 10K type strain sequencing project: providing services to taxonomists for standard genome sequencing and annotation.</title>
        <authorList>
            <consortium name="The Broad Institute Genomics Platform"/>
            <consortium name="The Broad Institute Genome Sequencing Center for Infectious Disease"/>
            <person name="Wu L."/>
            <person name="Ma J."/>
        </authorList>
    </citation>
    <scope>NUCLEOTIDE SEQUENCE [LARGE SCALE GENOMIC DNA]</scope>
    <source>
        <strain evidence="8">ZS-35-S2</strain>
    </source>
</reference>
<keyword evidence="3 6" id="KW-0812">Transmembrane</keyword>
<organism evidence="7 8">
    <name type="scientific">Aureimonas populi</name>
    <dbReference type="NCBI Taxonomy" id="1701758"/>
    <lineage>
        <taxon>Bacteria</taxon>
        <taxon>Pseudomonadati</taxon>
        <taxon>Pseudomonadota</taxon>
        <taxon>Alphaproteobacteria</taxon>
        <taxon>Hyphomicrobiales</taxon>
        <taxon>Aurantimonadaceae</taxon>
        <taxon>Aureimonas</taxon>
    </lineage>
</organism>